<dbReference type="EMBL" id="MZNU01000038">
    <property type="protein sequence ID" value="OWP06638.1"/>
    <property type="molecule type" value="Genomic_DNA"/>
</dbReference>
<comment type="caution">
    <text evidence="1">The sequence shown here is derived from an EMBL/GenBank/DDBJ whole genome shotgun (WGS) entry which is preliminary data.</text>
</comment>
<evidence type="ECO:0000313" key="2">
    <source>
        <dbReference type="Proteomes" id="UP000242519"/>
    </source>
</evidence>
<dbReference type="InParanoid" id="A0A218ZF76"/>
<dbReference type="Proteomes" id="UP000242519">
    <property type="component" value="Unassembled WGS sequence"/>
</dbReference>
<evidence type="ECO:0000313" key="1">
    <source>
        <dbReference type="EMBL" id="OWP06638.1"/>
    </source>
</evidence>
<gene>
    <name evidence="1" type="ORF">B2J93_5117</name>
</gene>
<proteinExistence type="predicted"/>
<reference evidence="1 2" key="1">
    <citation type="submission" date="2017-04" db="EMBL/GenBank/DDBJ databases">
        <title>Draft genome sequence of Marssonina coronaria NL1: causal agent of apple blotch.</title>
        <authorList>
            <person name="Cheng Q."/>
        </authorList>
    </citation>
    <scope>NUCLEOTIDE SEQUENCE [LARGE SCALE GENOMIC DNA]</scope>
    <source>
        <strain evidence="1 2">NL1</strain>
    </source>
</reference>
<dbReference type="AlphaFoldDB" id="A0A218ZF76"/>
<sequence>MEKRSPFVVKQPDPFLNEFFALPDFNGTSISVTVDNQVPPVCTKLGDLTVVSSAKIGKFIEQCMLFENDICQGKATLLLLRTLEDISFNMVKSALCFSQV</sequence>
<keyword evidence="2" id="KW-1185">Reference proteome</keyword>
<accession>A0A218ZF76</accession>
<organism evidence="1 2">
    <name type="scientific">Diplocarpon coronariae</name>
    <dbReference type="NCBI Taxonomy" id="2795749"/>
    <lineage>
        <taxon>Eukaryota</taxon>
        <taxon>Fungi</taxon>
        <taxon>Dikarya</taxon>
        <taxon>Ascomycota</taxon>
        <taxon>Pezizomycotina</taxon>
        <taxon>Leotiomycetes</taxon>
        <taxon>Helotiales</taxon>
        <taxon>Drepanopezizaceae</taxon>
        <taxon>Diplocarpon</taxon>
    </lineage>
</organism>
<name>A0A218ZF76_9HELO</name>
<protein>
    <submittedName>
        <fullName evidence="1">Uncharacterized protein</fullName>
    </submittedName>
</protein>